<reference evidence="2 3" key="1">
    <citation type="submission" date="2016-10" db="EMBL/GenBank/DDBJ databases">
        <title>Complete genome sequences of three Cupriavidus strains isolated from various Malaysian environments.</title>
        <authorList>
            <person name="Abdullah A.A.-A."/>
            <person name="Shafie N.A.H."/>
            <person name="Lau N.S."/>
        </authorList>
    </citation>
    <scope>NUCLEOTIDE SEQUENCE [LARGE SCALE GENOMIC DNA]</scope>
    <source>
        <strain evidence="2 3">USMAA1020</strain>
    </source>
</reference>
<gene>
    <name evidence="2" type="ORF">BKK80_32740</name>
</gene>
<evidence type="ECO:0000313" key="3">
    <source>
        <dbReference type="Proteomes" id="UP000177515"/>
    </source>
</evidence>
<dbReference type="EMBL" id="CP017755">
    <property type="protein sequence ID" value="AOZ10356.1"/>
    <property type="molecule type" value="Genomic_DNA"/>
</dbReference>
<dbReference type="InterPro" id="IPR053802">
    <property type="entry name" value="DUF6950"/>
</dbReference>
<protein>
    <recommendedName>
        <fullName evidence="1">DUF6950 domain-containing protein</fullName>
    </recommendedName>
</protein>
<evidence type="ECO:0000313" key="2">
    <source>
        <dbReference type="EMBL" id="AOZ10356.1"/>
    </source>
</evidence>
<proteinExistence type="predicted"/>
<sequence length="140" mass="14852">MGTLMPRQQRQQDWPSRLAAFIEARRARAFSWGESDCCLFVCDGIAAMTGSDPGARWRGLYQGERGARRVLRDNGGVAGIATQVLGEPVAPALAGRGDVALIDTPEGEALALCVGGMLAAQGREGIVFHSMDAAKAAWHV</sequence>
<evidence type="ECO:0000259" key="1">
    <source>
        <dbReference type="Pfam" id="PF22262"/>
    </source>
</evidence>
<feature type="domain" description="DUF6950" evidence="1">
    <location>
        <begin position="10"/>
        <end position="140"/>
    </location>
</feature>
<organism evidence="2 3">
    <name type="scientific">Cupriavidus malaysiensis</name>
    <dbReference type="NCBI Taxonomy" id="367825"/>
    <lineage>
        <taxon>Bacteria</taxon>
        <taxon>Pseudomonadati</taxon>
        <taxon>Pseudomonadota</taxon>
        <taxon>Betaproteobacteria</taxon>
        <taxon>Burkholderiales</taxon>
        <taxon>Burkholderiaceae</taxon>
        <taxon>Cupriavidus</taxon>
    </lineage>
</organism>
<name>A0ABM6FEW4_9BURK</name>
<dbReference type="Proteomes" id="UP000177515">
    <property type="component" value="Chromosome 2"/>
</dbReference>
<keyword evidence="3" id="KW-1185">Reference proteome</keyword>
<dbReference type="Pfam" id="PF22262">
    <property type="entry name" value="DUF6950"/>
    <property type="match status" value="1"/>
</dbReference>
<accession>A0ABM6FEW4</accession>